<comment type="catalytic activity">
    <reaction evidence="11">
        <text>1-octadecanoyl-2-(5Z,8Z,11Z,14Z-eicosatetraenoyl)-sn-glycerol + H2O = 2-(5Z,8Z,11Z,14Z-eicosatetraenoyl)-glycerol + octadecanoate + H(+)</text>
        <dbReference type="Rhea" id="RHEA:38507"/>
        <dbReference type="ChEBI" id="CHEBI:15377"/>
        <dbReference type="ChEBI" id="CHEBI:15378"/>
        <dbReference type="ChEBI" id="CHEBI:25629"/>
        <dbReference type="ChEBI" id="CHEBI:52392"/>
        <dbReference type="ChEBI" id="CHEBI:75728"/>
    </reaction>
</comment>
<evidence type="ECO:0000256" key="2">
    <source>
        <dbReference type="ARBA" id="ARBA00022801"/>
    </source>
</evidence>
<evidence type="ECO:0000256" key="8">
    <source>
        <dbReference type="ARBA" id="ARBA00048283"/>
    </source>
</evidence>
<dbReference type="AlphaFoldDB" id="A0A2L2YC51"/>
<keyword evidence="2 13" id="KW-0378">Hydrolase</keyword>
<evidence type="ECO:0000256" key="4">
    <source>
        <dbReference type="ARBA" id="ARBA00042703"/>
    </source>
</evidence>
<proteinExistence type="evidence at transcript level"/>
<comment type="catalytic activity">
    <reaction evidence="5">
        <text>a 1,2-diacyl-sn-glycerol + H2O = a 2-acylglycerol + a fatty acid + H(+)</text>
        <dbReference type="Rhea" id="RHEA:33275"/>
        <dbReference type="ChEBI" id="CHEBI:15377"/>
        <dbReference type="ChEBI" id="CHEBI:15378"/>
        <dbReference type="ChEBI" id="CHEBI:17389"/>
        <dbReference type="ChEBI" id="CHEBI:17815"/>
        <dbReference type="ChEBI" id="CHEBI:28868"/>
        <dbReference type="EC" id="3.1.1.116"/>
    </reaction>
</comment>
<dbReference type="EC" id="3.1.1.116" evidence="3"/>
<dbReference type="EMBL" id="IAAA01012948">
    <property type="protein sequence ID" value="LAA05577.1"/>
    <property type="molecule type" value="mRNA"/>
</dbReference>
<evidence type="ECO:0000256" key="5">
    <source>
        <dbReference type="ARBA" id="ARBA00043667"/>
    </source>
</evidence>
<evidence type="ECO:0000256" key="7">
    <source>
        <dbReference type="ARBA" id="ARBA00044064"/>
    </source>
</evidence>
<evidence type="ECO:0000259" key="12">
    <source>
        <dbReference type="Pfam" id="PF00561"/>
    </source>
</evidence>
<evidence type="ECO:0000256" key="9">
    <source>
        <dbReference type="ARBA" id="ARBA00048504"/>
    </source>
</evidence>
<dbReference type="GO" id="GO:0005739">
    <property type="term" value="C:mitochondrion"/>
    <property type="evidence" value="ECO:0007669"/>
    <property type="project" value="TreeGrafter"/>
</dbReference>
<evidence type="ECO:0000256" key="10">
    <source>
        <dbReference type="ARBA" id="ARBA00048513"/>
    </source>
</evidence>
<dbReference type="InterPro" id="IPR000073">
    <property type="entry name" value="AB_hydrolase_1"/>
</dbReference>
<dbReference type="InterPro" id="IPR029058">
    <property type="entry name" value="AB_hydrolase_fold"/>
</dbReference>
<comment type="similarity">
    <text evidence="1">Belongs to the AB hydrolase superfamily.</text>
</comment>
<evidence type="ECO:0000256" key="3">
    <source>
        <dbReference type="ARBA" id="ARBA00026104"/>
    </source>
</evidence>
<feature type="domain" description="AB hydrolase-1" evidence="12">
    <location>
        <begin position="19"/>
        <end position="269"/>
    </location>
</feature>
<comment type="catalytic activity">
    <reaction evidence="8">
        <text>1-octadecanoyl-2-(4Z,7Z,10Z,13Z,16Z,19Z-docosahexaenoyl)-sn-glycerol + H2O = 2-(4Z,7Z,10Z,13Z,16Z,19Z-docosahexaenoyl)-glycerol + octadecanoate + H(+)</text>
        <dbReference type="Rhea" id="RHEA:77107"/>
        <dbReference type="ChEBI" id="CHEBI:15377"/>
        <dbReference type="ChEBI" id="CHEBI:15378"/>
        <dbReference type="ChEBI" id="CHEBI:25629"/>
        <dbReference type="ChEBI" id="CHEBI:77129"/>
        <dbReference type="ChEBI" id="CHEBI:186738"/>
    </reaction>
</comment>
<evidence type="ECO:0000313" key="13">
    <source>
        <dbReference type="EMBL" id="LAA05577.1"/>
    </source>
</evidence>
<dbReference type="PANTHER" id="PTHR46118:SF4">
    <property type="entry name" value="PROTEIN ABHD11"/>
    <property type="match status" value="1"/>
</dbReference>
<protein>
    <recommendedName>
        <fullName evidence="7">sn-1-specific diacylglycerol lipase ABHD11</fullName>
        <ecNumber evidence="3">3.1.1.116</ecNumber>
    </recommendedName>
    <alternativeName>
        <fullName evidence="4">Alpha/beta hydrolase domain-containing protein 11</fullName>
    </alternativeName>
</protein>
<accession>A0A2L2YC51</accession>
<comment type="catalytic activity">
    <reaction evidence="6">
        <text>a 1,3-diacyl-sn-glycerol + H2O = a 1-acyl-sn-glycerol + a fatty acid + H(+)</text>
        <dbReference type="Rhea" id="RHEA:38503"/>
        <dbReference type="ChEBI" id="CHEBI:15377"/>
        <dbReference type="ChEBI" id="CHEBI:15378"/>
        <dbReference type="ChEBI" id="CHEBI:28868"/>
        <dbReference type="ChEBI" id="CHEBI:64683"/>
        <dbReference type="ChEBI" id="CHEBI:77272"/>
    </reaction>
</comment>
<organism evidence="13">
    <name type="scientific">Parasteatoda tepidariorum</name>
    <name type="common">Common house spider</name>
    <name type="synonym">Achaearanea tepidariorum</name>
    <dbReference type="NCBI Taxonomy" id="114398"/>
    <lineage>
        <taxon>Eukaryota</taxon>
        <taxon>Metazoa</taxon>
        <taxon>Ecdysozoa</taxon>
        <taxon>Arthropoda</taxon>
        <taxon>Chelicerata</taxon>
        <taxon>Arachnida</taxon>
        <taxon>Araneae</taxon>
        <taxon>Araneomorphae</taxon>
        <taxon>Entelegynae</taxon>
        <taxon>Araneoidea</taxon>
        <taxon>Theridiidae</taxon>
        <taxon>Parasteatoda</taxon>
    </lineage>
</organism>
<comment type="catalytic activity">
    <reaction evidence="9">
        <text>1,2-didecanoylglycerol + H2O = decanoylglycerol + decanoate + H(+)</text>
        <dbReference type="Rhea" id="RHEA:48596"/>
        <dbReference type="ChEBI" id="CHEBI:11152"/>
        <dbReference type="ChEBI" id="CHEBI:15377"/>
        <dbReference type="ChEBI" id="CHEBI:15378"/>
        <dbReference type="ChEBI" id="CHEBI:27689"/>
        <dbReference type="ChEBI" id="CHEBI:90605"/>
    </reaction>
</comment>
<reference evidence="13" key="1">
    <citation type="journal article" date="2016" name="Mol. Ecol. Resour.">
        <title>Evaluation of the impact of RNA preservation methods of spiders for de novo transcriptome assembly.</title>
        <authorList>
            <person name="Kono N."/>
            <person name="Nakamura H."/>
            <person name="Ito Y."/>
            <person name="Tomita M."/>
            <person name="Arakawa K."/>
        </authorList>
    </citation>
    <scope>NUCLEOTIDE SEQUENCE</scope>
    <source>
        <tissue evidence="13">Whole body</tissue>
    </source>
</reference>
<sequence length="290" mass="33211">MKLAYDLYFPPGDREQNLPPVILMHGMLDSRKSWKYIAPCIAERTGRKVYAIDARNHGESPWNERITFDENAEDLREFFSQHQILRASIVGHSMGGRTAMAIALNQPQLVEKIVVEDMNCRNFKPTQSGIMVQVIEMLRESLNHIPPGSDERTAKKSVAKYIVSLFAQTTGNEVKRKKDSRYDLSMIPLKLDGSGSYSWEANLDALEKMLTTDRITQNLSGVFRGDALFLYGTKSFFKVEKDEKIPKLFPRVTLVGIERATHLLHFEFPDRFIDEVSFFLNNGLELKAKY</sequence>
<evidence type="ECO:0000256" key="11">
    <source>
        <dbReference type="ARBA" id="ARBA00048919"/>
    </source>
</evidence>
<evidence type="ECO:0000256" key="1">
    <source>
        <dbReference type="ARBA" id="ARBA00008645"/>
    </source>
</evidence>
<dbReference type="SUPFAM" id="SSF53474">
    <property type="entry name" value="alpha/beta-Hydrolases"/>
    <property type="match status" value="1"/>
</dbReference>
<dbReference type="Gene3D" id="3.40.50.1820">
    <property type="entry name" value="alpha/beta hydrolase"/>
    <property type="match status" value="1"/>
</dbReference>
<name>A0A2L2YC51_PARTP</name>
<comment type="catalytic activity">
    <reaction evidence="10">
        <text>1-octadecanoyl-2-(9Z-octadecenoyl)-sn-glycerol + H2O = 2-(9Z-octadecenoyl)-glycerol + octadecanoate + H(+)</text>
        <dbReference type="Rhea" id="RHEA:77103"/>
        <dbReference type="ChEBI" id="CHEBI:15377"/>
        <dbReference type="ChEBI" id="CHEBI:15378"/>
        <dbReference type="ChEBI" id="CHEBI:25629"/>
        <dbReference type="ChEBI" id="CHEBI:73990"/>
        <dbReference type="ChEBI" id="CHEBI:75468"/>
    </reaction>
</comment>
<dbReference type="PANTHER" id="PTHR46118">
    <property type="entry name" value="PROTEIN ABHD11"/>
    <property type="match status" value="1"/>
</dbReference>
<evidence type="ECO:0000256" key="6">
    <source>
        <dbReference type="ARBA" id="ARBA00043742"/>
    </source>
</evidence>
<dbReference type="GO" id="GO:0052689">
    <property type="term" value="F:carboxylic ester hydrolase activity"/>
    <property type="evidence" value="ECO:0007669"/>
    <property type="project" value="TreeGrafter"/>
</dbReference>
<dbReference type="PRINTS" id="PR00111">
    <property type="entry name" value="ABHYDROLASE"/>
</dbReference>
<dbReference type="OrthoDB" id="8119704at2759"/>
<dbReference type="Pfam" id="PF00561">
    <property type="entry name" value="Abhydrolase_1"/>
    <property type="match status" value="1"/>
</dbReference>